<dbReference type="Proteomes" id="UP001501102">
    <property type="component" value="Unassembled WGS sequence"/>
</dbReference>
<proteinExistence type="predicted"/>
<dbReference type="EMBL" id="BAAAXZ010000026">
    <property type="protein sequence ID" value="GAA2913374.1"/>
    <property type="molecule type" value="Genomic_DNA"/>
</dbReference>
<evidence type="ECO:0000313" key="2">
    <source>
        <dbReference type="Proteomes" id="UP001501102"/>
    </source>
</evidence>
<organism evidence="1 2">
    <name type="scientific">Streptomyces thioluteus</name>
    <dbReference type="NCBI Taxonomy" id="66431"/>
    <lineage>
        <taxon>Bacteria</taxon>
        <taxon>Bacillati</taxon>
        <taxon>Actinomycetota</taxon>
        <taxon>Actinomycetes</taxon>
        <taxon>Kitasatosporales</taxon>
        <taxon>Streptomycetaceae</taxon>
        <taxon>Streptomyces</taxon>
    </lineage>
</organism>
<gene>
    <name evidence="1" type="ORF">GCM10020221_06340</name>
</gene>
<comment type="caution">
    <text evidence="1">The sequence shown here is derived from an EMBL/GenBank/DDBJ whole genome shotgun (WGS) entry which is preliminary data.</text>
</comment>
<reference evidence="1 2" key="1">
    <citation type="journal article" date="2019" name="Int. J. Syst. Evol. Microbiol.">
        <title>The Global Catalogue of Microorganisms (GCM) 10K type strain sequencing project: providing services to taxonomists for standard genome sequencing and annotation.</title>
        <authorList>
            <consortium name="The Broad Institute Genomics Platform"/>
            <consortium name="The Broad Institute Genome Sequencing Center for Infectious Disease"/>
            <person name="Wu L."/>
            <person name="Ma J."/>
        </authorList>
    </citation>
    <scope>NUCLEOTIDE SEQUENCE [LARGE SCALE GENOMIC DNA]</scope>
    <source>
        <strain evidence="1 2">JCM 4087</strain>
    </source>
</reference>
<evidence type="ECO:0000313" key="1">
    <source>
        <dbReference type="EMBL" id="GAA2913374.1"/>
    </source>
</evidence>
<keyword evidence="2" id="KW-1185">Reference proteome</keyword>
<accession>A0ABN3WFX2</accession>
<name>A0ABN3WFX2_STRTU</name>
<sequence length="123" mass="12463">MRMATVPRVSPRSQVSDGWWLATRVSAPGPEGVDELPGLLGEVGDEPVQGVRGADEDGRGHAPATALGLQEVTDGLAAEGVRTDAVHGVGGQHDQLAAADRGGRFAQTGPAVGRVAAVVSPSH</sequence>
<protein>
    <submittedName>
        <fullName evidence="1">Uncharacterized protein</fullName>
    </submittedName>
</protein>